<evidence type="ECO:0000313" key="1">
    <source>
        <dbReference type="EMBL" id="GEM43837.1"/>
    </source>
</evidence>
<evidence type="ECO:0000313" key="2">
    <source>
        <dbReference type="Proteomes" id="UP000321424"/>
    </source>
</evidence>
<keyword evidence="2" id="KW-1185">Reference proteome</keyword>
<dbReference type="RefSeq" id="WP_147143148.1">
    <property type="nucleotide sequence ID" value="NZ_BJXA01000117.1"/>
</dbReference>
<accession>A0A511MUL6</accession>
<gene>
    <name evidence="1" type="ORF">NN4_83560</name>
</gene>
<organism evidence="1 2">
    <name type="scientific">Nocardia ninae NBRC 108245</name>
    <dbReference type="NCBI Taxonomy" id="1210091"/>
    <lineage>
        <taxon>Bacteria</taxon>
        <taxon>Bacillati</taxon>
        <taxon>Actinomycetota</taxon>
        <taxon>Actinomycetes</taxon>
        <taxon>Mycobacteriales</taxon>
        <taxon>Nocardiaceae</taxon>
        <taxon>Nocardia</taxon>
    </lineage>
</organism>
<comment type="caution">
    <text evidence="1">The sequence shown here is derived from an EMBL/GenBank/DDBJ whole genome shotgun (WGS) entry which is preliminary data.</text>
</comment>
<reference evidence="1 2" key="1">
    <citation type="submission" date="2019-07" db="EMBL/GenBank/DDBJ databases">
        <title>Whole genome shotgun sequence of Nocardia ninae NBRC 108245.</title>
        <authorList>
            <person name="Hosoyama A."/>
            <person name="Uohara A."/>
            <person name="Ohji S."/>
            <person name="Ichikawa N."/>
        </authorList>
    </citation>
    <scope>NUCLEOTIDE SEQUENCE [LARGE SCALE GENOMIC DNA]</scope>
    <source>
        <strain evidence="1 2">NBRC 108245</strain>
    </source>
</reference>
<proteinExistence type="predicted"/>
<dbReference type="OrthoDB" id="3618998at2"/>
<sequence length="206" mass="22018">MSSPDDARFDDPARQLGADLQAFGAAYRDAEVSSRPVLSVSHAGWHPGARIGARTAGGSLLAYNDSGHAGELLFDESPLPLGNIWGDGFRGDFSQRPFSIANVRQHGVSGEIAEGAGKLEMISQDGTVFDADIVARTFGVTIDLDLPFEQRMGELREAGASTDEILDVLFGSDTGEQQRAATRHLTVRVYDGNGTVLHEGPVFEDD</sequence>
<name>A0A511MUL6_9NOCA</name>
<dbReference type="Proteomes" id="UP000321424">
    <property type="component" value="Unassembled WGS sequence"/>
</dbReference>
<dbReference type="AlphaFoldDB" id="A0A511MUL6"/>
<dbReference type="EMBL" id="BJXA01000117">
    <property type="protein sequence ID" value="GEM43837.1"/>
    <property type="molecule type" value="Genomic_DNA"/>
</dbReference>
<protein>
    <submittedName>
        <fullName evidence="1">Uncharacterized protein</fullName>
    </submittedName>
</protein>